<name>A0AAD6SY10_9AGAR</name>
<feature type="compositionally biased region" description="Basic and acidic residues" evidence="1">
    <location>
        <begin position="75"/>
        <end position="91"/>
    </location>
</feature>
<sequence length="731" mass="80573">MRRKNAPNDTPADPTDPADPVTRPRRTRATAAAAAAAVKKVKTIRRPIAPAPAAPRRQGLRGSKQLPADGSASQDDNHARSPSPDRADKNKVASKPLPRGRGRQGGQSKEQPPLVRQQSEDSPKASDFRKYKDELMIRDESEDSQSDDDFEKTHGLTTNGNDADEELDQEEQEGPDDDEEEEEGEEPDHEEEEEEPDEEEEEEEAPPKPKSKGKGKAKSKRNDDEEQPDTTTPTPPTTPTPLVVPAHCIDELARKYGKDAQIIHRHLGTLLKPTRDKSAWNYFQAYTTAPDGGNEQKPADMDARDWSRKVSALWKDKLVEGGLDPDSKPDTLTAFAALPWLKDWAEKSRAAIVEYRLETGAFPGDIHRFTTSLNKTCTQAHEQLGLHVFGQVIDVHGGHSLFFGGSEAVTRLRQQNQAHSKKTLKEYECKIGVIDLQIQREAGGATNHPQPSLFVSDTWDHDKTAVARDKGRAYIKQCLVEDQVAIEVARGTFESDAAEALHYAMHWSFADHGYLHQMRIRNWPDSMAASGRYPKPAFTQTTFSTSDLKLILPGLERARGNPKYADDPAAAPAKTVQVVEWTEDEKNLALAEQGEVPLVVTVGNKVVLKVKDSKKFIKAAGLSVDEDQPEVPPKKTKTKQKLERVSYDDDSAEPTPTPTPKLDRTKPKKTSTALARPARPDALRPAPPHAGSSRVYPPPATCVSAAAAGLPSLPAPLPAAPIPWKCLRLRR</sequence>
<dbReference type="AlphaFoldDB" id="A0AAD6SY10"/>
<organism evidence="2 3">
    <name type="scientific">Mycena alexandri</name>
    <dbReference type="NCBI Taxonomy" id="1745969"/>
    <lineage>
        <taxon>Eukaryota</taxon>
        <taxon>Fungi</taxon>
        <taxon>Dikarya</taxon>
        <taxon>Basidiomycota</taxon>
        <taxon>Agaricomycotina</taxon>
        <taxon>Agaricomycetes</taxon>
        <taxon>Agaricomycetidae</taxon>
        <taxon>Agaricales</taxon>
        <taxon>Marasmiineae</taxon>
        <taxon>Mycenaceae</taxon>
        <taxon>Mycena</taxon>
    </lineage>
</organism>
<keyword evidence="3" id="KW-1185">Reference proteome</keyword>
<feature type="compositionally biased region" description="Basic and acidic residues" evidence="1">
    <location>
        <begin position="118"/>
        <end position="139"/>
    </location>
</feature>
<proteinExistence type="predicted"/>
<feature type="compositionally biased region" description="Acidic residues" evidence="1">
    <location>
        <begin position="162"/>
        <end position="204"/>
    </location>
</feature>
<feature type="region of interest" description="Disordered" evidence="1">
    <location>
        <begin position="1"/>
        <end position="243"/>
    </location>
</feature>
<evidence type="ECO:0000256" key="1">
    <source>
        <dbReference type="SAM" id="MobiDB-lite"/>
    </source>
</evidence>
<feature type="compositionally biased region" description="Acidic residues" evidence="1">
    <location>
        <begin position="140"/>
        <end position="150"/>
    </location>
</feature>
<dbReference type="EMBL" id="JARJCM010000062">
    <property type="protein sequence ID" value="KAJ7033837.1"/>
    <property type="molecule type" value="Genomic_DNA"/>
</dbReference>
<protein>
    <submittedName>
        <fullName evidence="2">Uncharacterized protein</fullName>
    </submittedName>
</protein>
<comment type="caution">
    <text evidence="2">The sequence shown here is derived from an EMBL/GenBank/DDBJ whole genome shotgun (WGS) entry which is preliminary data.</text>
</comment>
<feature type="compositionally biased region" description="Basic residues" evidence="1">
    <location>
        <begin position="209"/>
        <end position="219"/>
    </location>
</feature>
<evidence type="ECO:0000313" key="3">
    <source>
        <dbReference type="Proteomes" id="UP001218188"/>
    </source>
</evidence>
<evidence type="ECO:0000313" key="2">
    <source>
        <dbReference type="EMBL" id="KAJ7033837.1"/>
    </source>
</evidence>
<dbReference type="Proteomes" id="UP001218188">
    <property type="component" value="Unassembled WGS sequence"/>
</dbReference>
<gene>
    <name evidence="2" type="ORF">C8F04DRAFT_1260564</name>
</gene>
<feature type="compositionally biased region" description="Low complexity" evidence="1">
    <location>
        <begin position="7"/>
        <end position="21"/>
    </location>
</feature>
<accession>A0AAD6SY10</accession>
<feature type="region of interest" description="Disordered" evidence="1">
    <location>
        <begin position="624"/>
        <end position="696"/>
    </location>
</feature>
<feature type="compositionally biased region" description="Low complexity" evidence="1">
    <location>
        <begin position="29"/>
        <end position="38"/>
    </location>
</feature>
<reference evidence="2" key="1">
    <citation type="submission" date="2023-03" db="EMBL/GenBank/DDBJ databases">
        <title>Massive genome expansion in bonnet fungi (Mycena s.s.) driven by repeated elements and novel gene families across ecological guilds.</title>
        <authorList>
            <consortium name="Lawrence Berkeley National Laboratory"/>
            <person name="Harder C.B."/>
            <person name="Miyauchi S."/>
            <person name="Viragh M."/>
            <person name="Kuo A."/>
            <person name="Thoen E."/>
            <person name="Andreopoulos B."/>
            <person name="Lu D."/>
            <person name="Skrede I."/>
            <person name="Drula E."/>
            <person name="Henrissat B."/>
            <person name="Morin E."/>
            <person name="Kohler A."/>
            <person name="Barry K."/>
            <person name="LaButti K."/>
            <person name="Morin E."/>
            <person name="Salamov A."/>
            <person name="Lipzen A."/>
            <person name="Mereny Z."/>
            <person name="Hegedus B."/>
            <person name="Baldrian P."/>
            <person name="Stursova M."/>
            <person name="Weitz H."/>
            <person name="Taylor A."/>
            <person name="Grigoriev I.V."/>
            <person name="Nagy L.G."/>
            <person name="Martin F."/>
            <person name="Kauserud H."/>
        </authorList>
    </citation>
    <scope>NUCLEOTIDE SEQUENCE</scope>
    <source>
        <strain evidence="2">CBHHK200</strain>
    </source>
</reference>